<reference evidence="1" key="1">
    <citation type="submission" date="2023-10" db="EMBL/GenBank/DDBJ databases">
        <authorList>
            <person name="Chen Y."/>
            <person name="Shah S."/>
            <person name="Dougan E. K."/>
            <person name="Thang M."/>
            <person name="Chan C."/>
        </authorList>
    </citation>
    <scope>NUCLEOTIDE SEQUENCE [LARGE SCALE GENOMIC DNA]</scope>
</reference>
<gene>
    <name evidence="1" type="ORF">PCOR1329_LOCUS43878</name>
</gene>
<sequence>MSDLEAEMPDLTYGRGELSAATYGSWGADNVEKVVVQQTAESGVSVEVMPGGRERGLCGRRGTEFDHVFPLECLRWGHKPKGHNNRGGFCFYCVRAHA</sequence>
<accession>A0ABN9U061</accession>
<organism evidence="1 2">
    <name type="scientific">Prorocentrum cordatum</name>
    <dbReference type="NCBI Taxonomy" id="2364126"/>
    <lineage>
        <taxon>Eukaryota</taxon>
        <taxon>Sar</taxon>
        <taxon>Alveolata</taxon>
        <taxon>Dinophyceae</taxon>
        <taxon>Prorocentrales</taxon>
        <taxon>Prorocentraceae</taxon>
        <taxon>Prorocentrum</taxon>
    </lineage>
</organism>
<keyword evidence="2" id="KW-1185">Reference proteome</keyword>
<protein>
    <submittedName>
        <fullName evidence="1">Uncharacterized protein</fullName>
    </submittedName>
</protein>
<feature type="non-terminal residue" evidence="1">
    <location>
        <position position="98"/>
    </location>
</feature>
<evidence type="ECO:0000313" key="1">
    <source>
        <dbReference type="EMBL" id="CAK0851850.1"/>
    </source>
</evidence>
<dbReference type="EMBL" id="CAUYUJ010015276">
    <property type="protein sequence ID" value="CAK0851850.1"/>
    <property type="molecule type" value="Genomic_DNA"/>
</dbReference>
<proteinExistence type="predicted"/>
<dbReference type="Proteomes" id="UP001189429">
    <property type="component" value="Unassembled WGS sequence"/>
</dbReference>
<comment type="caution">
    <text evidence="1">The sequence shown here is derived from an EMBL/GenBank/DDBJ whole genome shotgun (WGS) entry which is preliminary data.</text>
</comment>
<name>A0ABN9U061_9DINO</name>
<evidence type="ECO:0000313" key="2">
    <source>
        <dbReference type="Proteomes" id="UP001189429"/>
    </source>
</evidence>